<feature type="domain" description="Peptidase C-terminal archaeal/bacterial" evidence="4">
    <location>
        <begin position="457"/>
        <end position="524"/>
    </location>
</feature>
<keyword evidence="5" id="KW-0540">Nuclease</keyword>
<evidence type="ECO:0000256" key="1">
    <source>
        <dbReference type="SAM" id="MobiDB-lite"/>
    </source>
</evidence>
<organism evidence="5 6">
    <name type="scientific">Cystobacter fuscus</name>
    <dbReference type="NCBI Taxonomy" id="43"/>
    <lineage>
        <taxon>Bacteria</taxon>
        <taxon>Pseudomonadati</taxon>
        <taxon>Myxococcota</taxon>
        <taxon>Myxococcia</taxon>
        <taxon>Myxococcales</taxon>
        <taxon>Cystobacterineae</taxon>
        <taxon>Archangiaceae</taxon>
        <taxon>Cystobacter</taxon>
    </lineage>
</organism>
<dbReference type="EMBL" id="CP022098">
    <property type="protein sequence ID" value="ATB36939.1"/>
    <property type="molecule type" value="Genomic_DNA"/>
</dbReference>
<dbReference type="Pfam" id="PF04151">
    <property type="entry name" value="PPC"/>
    <property type="match status" value="1"/>
</dbReference>
<reference evidence="5 6" key="1">
    <citation type="submission" date="2017-06" db="EMBL/GenBank/DDBJ databases">
        <title>Sequencing and comparative analysis of myxobacterial genomes.</title>
        <authorList>
            <person name="Rupp O."/>
            <person name="Goesmann A."/>
            <person name="Sogaard-Andersen L."/>
        </authorList>
    </citation>
    <scope>NUCLEOTIDE SEQUENCE [LARGE SCALE GENOMIC DNA]</scope>
    <source>
        <strain evidence="5 6">DSM 52655</strain>
    </source>
</reference>
<keyword evidence="2" id="KW-0732">Signal</keyword>
<feature type="region of interest" description="Disordered" evidence="1">
    <location>
        <begin position="408"/>
        <end position="441"/>
    </location>
</feature>
<evidence type="ECO:0000313" key="5">
    <source>
        <dbReference type="EMBL" id="ATB36939.1"/>
    </source>
</evidence>
<evidence type="ECO:0000313" key="6">
    <source>
        <dbReference type="Proteomes" id="UP000217257"/>
    </source>
</evidence>
<keyword evidence="5" id="KW-0378">Hydrolase</keyword>
<dbReference type="SUPFAM" id="SSF89260">
    <property type="entry name" value="Collagen-binding domain"/>
    <property type="match status" value="1"/>
</dbReference>
<dbReference type="Proteomes" id="UP000217257">
    <property type="component" value="Chromosome"/>
</dbReference>
<dbReference type="Gene3D" id="3.60.10.10">
    <property type="entry name" value="Endonuclease/exonuclease/phosphatase"/>
    <property type="match status" value="1"/>
</dbReference>
<feature type="signal peptide" evidence="2">
    <location>
        <begin position="1"/>
        <end position="27"/>
    </location>
</feature>
<dbReference type="Gene3D" id="2.60.120.380">
    <property type="match status" value="1"/>
</dbReference>
<feature type="chain" id="PRO_5012106075" evidence="2">
    <location>
        <begin position="28"/>
        <end position="544"/>
    </location>
</feature>
<dbReference type="KEGG" id="cfus:CYFUS_002354"/>
<feature type="domain" description="Endonuclease/exonuclease/phosphatase" evidence="3">
    <location>
        <begin position="78"/>
        <end position="267"/>
    </location>
</feature>
<dbReference type="Pfam" id="PF03372">
    <property type="entry name" value="Exo_endo_phos"/>
    <property type="match status" value="1"/>
</dbReference>
<name>A0A250IYW8_9BACT</name>
<dbReference type="PROSITE" id="PS51257">
    <property type="entry name" value="PROKAR_LIPOPROTEIN"/>
    <property type="match status" value="1"/>
</dbReference>
<feature type="compositionally biased region" description="Polar residues" evidence="1">
    <location>
        <begin position="424"/>
        <end position="437"/>
    </location>
</feature>
<dbReference type="RefSeq" id="WP_095985326.1">
    <property type="nucleotide sequence ID" value="NZ_CP022098.1"/>
</dbReference>
<evidence type="ECO:0000259" key="3">
    <source>
        <dbReference type="Pfam" id="PF03372"/>
    </source>
</evidence>
<evidence type="ECO:0000256" key="2">
    <source>
        <dbReference type="SAM" id="SignalP"/>
    </source>
</evidence>
<accession>A0A250IYW8</accession>
<dbReference type="SUPFAM" id="SSF56219">
    <property type="entry name" value="DNase I-like"/>
    <property type="match status" value="1"/>
</dbReference>
<proteinExistence type="predicted"/>
<sequence length="544" mass="57394">MPLRSSSPTPARAGRWLLCSLLSVSLAACGQGSVPRAKEAHELSSQRDVLGEARIRLMAANITSGNNQSYDPGHGIRIFQGTKPDVVMIQEFKYGTNSDADIRSFVDTAFGSNFHYYREAQSGGIPNGVISRYPILAAGEWEDTRAPDRDFAWARIDIPGPKDLWVVSVHLLTADSGTRNTEANQLVGYIQQNVPAGDFLAIAGDYNTDNRSESCFSTFSAVVSTSGPHPVAQDNKEGTNASRAKPYDHVLVSNNLRAYQTATVIGASSFSAGLVVDTRVYSPIEEIAPAQSGDSDSSNMQHMAVIKDFLVPSDDPTTPIPTGRVTVVVPNGGESWSAGSTRSIAWTTSESTHVKLEYTTDGSTWNVIADSIPAADGGYTWQVPASATTKARVRVSDASEAAVTDTSDADFAITSAPPQDPRATITQETEANNSAATASGRVGADKNVSGALSTSSDVDWFAFNVTTAGSVKVKLSMSGAQDLDWYVYSASDLLFSAASSATMSNPEVGTFSANAPGIYYVKVVGYAGATGAYTLNVSGAGVQP</sequence>
<keyword evidence="5" id="KW-0255">Endonuclease</keyword>
<protein>
    <submittedName>
        <fullName evidence="5">Endonuclease</fullName>
    </submittedName>
</protein>
<evidence type="ECO:0000259" key="4">
    <source>
        <dbReference type="Pfam" id="PF04151"/>
    </source>
</evidence>
<dbReference type="InterPro" id="IPR007280">
    <property type="entry name" value="Peptidase_C_arc/bac"/>
</dbReference>
<dbReference type="GO" id="GO:0004519">
    <property type="term" value="F:endonuclease activity"/>
    <property type="evidence" value="ECO:0007669"/>
    <property type="project" value="UniProtKB-KW"/>
</dbReference>
<dbReference type="InterPro" id="IPR036691">
    <property type="entry name" value="Endo/exonu/phosph_ase_sf"/>
</dbReference>
<dbReference type="InterPro" id="IPR005135">
    <property type="entry name" value="Endo/exonuclease/phosphatase"/>
</dbReference>
<dbReference type="AlphaFoldDB" id="A0A250IYW8"/>
<gene>
    <name evidence="5" type="ORF">CYFUS_002354</name>
</gene>